<proteinExistence type="predicted"/>
<accession>A0A1D7VLS9</accession>
<dbReference type="AlphaFoldDB" id="A0A1D7VLS9"/>
<evidence type="ECO:0000313" key="3">
    <source>
        <dbReference type="Proteomes" id="UP000094094"/>
    </source>
</evidence>
<feature type="domain" description="DUF7489" evidence="1">
    <location>
        <begin position="9"/>
        <end position="72"/>
    </location>
</feature>
<dbReference type="RefSeq" id="WP_069569860.1">
    <property type="nucleotide sequence ID" value="NZ_CP017157.1"/>
</dbReference>
<dbReference type="Proteomes" id="UP000094094">
    <property type="component" value="Chromosome"/>
</dbReference>
<evidence type="ECO:0000259" key="1">
    <source>
        <dbReference type="Pfam" id="PF24315"/>
    </source>
</evidence>
<sequence>MFKSHKNGREDAWEGVVTKRSRGMLDGSNMYHFVEVRLADGASLKVRISRRLWKSIEVGDRIVSRPGADPVKG</sequence>
<reference evidence="2 3" key="1">
    <citation type="submission" date="2016-09" db="EMBL/GenBank/DDBJ databases">
        <title>Complete genome sequencing of Streptomyces lydicus 103 and metabolic pathways analysis of antibiotic biosynthesis.</title>
        <authorList>
            <person name="Jia N."/>
            <person name="Ding M.-Z."/>
            <person name="Gao F."/>
            <person name="Yuan Y.-J."/>
        </authorList>
    </citation>
    <scope>NUCLEOTIDE SEQUENCE [LARGE SCALE GENOMIC DNA]</scope>
    <source>
        <strain evidence="2 3">103</strain>
    </source>
</reference>
<keyword evidence="3" id="KW-1185">Reference proteome</keyword>
<organism evidence="2 3">
    <name type="scientific">Streptomyces lydicus</name>
    <dbReference type="NCBI Taxonomy" id="47763"/>
    <lineage>
        <taxon>Bacteria</taxon>
        <taxon>Bacillati</taxon>
        <taxon>Actinomycetota</taxon>
        <taxon>Actinomycetes</taxon>
        <taxon>Kitasatosporales</taxon>
        <taxon>Streptomycetaceae</taxon>
        <taxon>Streptomyces</taxon>
    </lineage>
</organism>
<dbReference type="EMBL" id="CP017157">
    <property type="protein sequence ID" value="AOP47716.1"/>
    <property type="molecule type" value="Genomic_DNA"/>
</dbReference>
<gene>
    <name evidence="2" type="ORF">SL103_16960</name>
</gene>
<evidence type="ECO:0000313" key="2">
    <source>
        <dbReference type="EMBL" id="AOP47716.1"/>
    </source>
</evidence>
<protein>
    <recommendedName>
        <fullName evidence="1">DUF7489 domain-containing protein</fullName>
    </recommendedName>
</protein>
<dbReference type="Pfam" id="PF24315">
    <property type="entry name" value="DUF7489"/>
    <property type="match status" value="1"/>
</dbReference>
<dbReference type="InterPro" id="IPR055912">
    <property type="entry name" value="DUF7489"/>
</dbReference>
<name>A0A1D7VLS9_9ACTN</name>
<dbReference type="KEGG" id="slc:SL103_16960"/>